<keyword evidence="8" id="KW-1185">Reference proteome</keyword>
<reference evidence="7 8" key="1">
    <citation type="journal article" date="2019" name="Int. J. Syst. Evol. Microbiol.">
        <title>The Global Catalogue of Microorganisms (GCM) 10K type strain sequencing project: providing services to taxonomists for standard genome sequencing and annotation.</title>
        <authorList>
            <consortium name="The Broad Institute Genomics Platform"/>
            <consortium name="The Broad Institute Genome Sequencing Center for Infectious Disease"/>
            <person name="Wu L."/>
            <person name="Ma J."/>
        </authorList>
    </citation>
    <scope>NUCLEOTIDE SEQUENCE [LARGE SCALE GENOMIC DNA]</scope>
    <source>
        <strain evidence="7 8">JCM 13022</strain>
    </source>
</reference>
<keyword evidence="3" id="KW-0274">FAD</keyword>
<evidence type="ECO:0000256" key="1">
    <source>
        <dbReference type="ARBA" id="ARBA00001974"/>
    </source>
</evidence>
<dbReference type="Gene3D" id="3.50.50.60">
    <property type="entry name" value="FAD/NAD(P)-binding domain"/>
    <property type="match status" value="3"/>
</dbReference>
<keyword evidence="4" id="KW-0560">Oxidoreductase</keyword>
<dbReference type="SUPFAM" id="SSF51905">
    <property type="entry name" value="FAD/NAD(P)-binding domain"/>
    <property type="match status" value="1"/>
</dbReference>
<dbReference type="InterPro" id="IPR036188">
    <property type="entry name" value="FAD/NAD-bd_sf"/>
</dbReference>
<feature type="region of interest" description="Disordered" evidence="5">
    <location>
        <begin position="454"/>
        <end position="484"/>
    </location>
</feature>
<organism evidence="7 8">
    <name type="scientific">Prauserella alba</name>
    <dbReference type="NCBI Taxonomy" id="176898"/>
    <lineage>
        <taxon>Bacteria</taxon>
        <taxon>Bacillati</taxon>
        <taxon>Actinomycetota</taxon>
        <taxon>Actinomycetes</taxon>
        <taxon>Pseudonocardiales</taxon>
        <taxon>Pseudonocardiaceae</taxon>
        <taxon>Prauserella</taxon>
    </lineage>
</organism>
<evidence type="ECO:0000256" key="5">
    <source>
        <dbReference type="SAM" id="MobiDB-lite"/>
    </source>
</evidence>
<dbReference type="EMBL" id="BAAALM010000004">
    <property type="protein sequence ID" value="GAA1196121.1"/>
    <property type="molecule type" value="Genomic_DNA"/>
</dbReference>
<evidence type="ECO:0000313" key="8">
    <source>
        <dbReference type="Proteomes" id="UP001500467"/>
    </source>
</evidence>
<dbReference type="InterPro" id="IPR050315">
    <property type="entry name" value="FAD-oxidoreductase_2"/>
</dbReference>
<accession>A0ABN1V6N6</accession>
<dbReference type="Proteomes" id="UP001500467">
    <property type="component" value="Unassembled WGS sequence"/>
</dbReference>
<evidence type="ECO:0000256" key="4">
    <source>
        <dbReference type="ARBA" id="ARBA00023002"/>
    </source>
</evidence>
<dbReference type="PANTHER" id="PTHR43400:SF10">
    <property type="entry name" value="3-OXOSTEROID 1-DEHYDROGENASE"/>
    <property type="match status" value="1"/>
</dbReference>
<evidence type="ECO:0000256" key="2">
    <source>
        <dbReference type="ARBA" id="ARBA00022630"/>
    </source>
</evidence>
<dbReference type="NCBIfam" id="NF004789">
    <property type="entry name" value="PRK06134.1"/>
    <property type="match status" value="1"/>
</dbReference>
<dbReference type="SUPFAM" id="SSF56425">
    <property type="entry name" value="Succinate dehydrogenase/fumarate reductase flavoprotein, catalytic domain"/>
    <property type="match status" value="1"/>
</dbReference>
<comment type="caution">
    <text evidence="7">The sequence shown here is derived from an EMBL/GenBank/DDBJ whole genome shotgun (WGS) entry which is preliminary data.</text>
</comment>
<keyword evidence="2" id="KW-0285">Flavoprotein</keyword>
<gene>
    <name evidence="7" type="ORF">GCM10009675_09000</name>
</gene>
<proteinExistence type="predicted"/>
<dbReference type="InterPro" id="IPR027477">
    <property type="entry name" value="Succ_DH/fumarate_Rdtase_cat_sf"/>
</dbReference>
<evidence type="ECO:0000259" key="6">
    <source>
        <dbReference type="Pfam" id="PF00890"/>
    </source>
</evidence>
<protein>
    <submittedName>
        <fullName evidence="7">FAD-dependent oxidoreductase</fullName>
    </submittedName>
</protein>
<evidence type="ECO:0000313" key="7">
    <source>
        <dbReference type="EMBL" id="GAA1196121.1"/>
    </source>
</evidence>
<dbReference type="Gene3D" id="3.90.700.10">
    <property type="entry name" value="Succinate dehydrogenase/fumarate reductase flavoprotein, catalytic domain"/>
    <property type="match status" value="1"/>
</dbReference>
<dbReference type="RefSeq" id="WP_308292159.1">
    <property type="nucleotide sequence ID" value="NZ_BAAALM010000004.1"/>
</dbReference>
<comment type="cofactor">
    <cofactor evidence="1">
        <name>FAD</name>
        <dbReference type="ChEBI" id="CHEBI:57692"/>
    </cofactor>
</comment>
<dbReference type="PRINTS" id="PR00411">
    <property type="entry name" value="PNDRDTASEI"/>
</dbReference>
<name>A0ABN1V6N6_9PSEU</name>
<dbReference type="PANTHER" id="PTHR43400">
    <property type="entry name" value="FUMARATE REDUCTASE"/>
    <property type="match status" value="1"/>
</dbReference>
<dbReference type="Pfam" id="PF00890">
    <property type="entry name" value="FAD_binding_2"/>
    <property type="match status" value="1"/>
</dbReference>
<sequence length="571" mass="59333">MTVPRTEPGSPAADVVVVGAGAGGLSAAVTAAHRGLRVTVLERDEVCGGATAWSGGWMWTPGNPLARADGVDEDPAAFRDYLAAALGDDLDAGRADAFLDAAPRMVRFFHENTALTFTPGARICDIYGDLPGAGTGHRSVGPDPADLRRLGPDVAALLRRQLYETSFLGMGIMAGPDLAGFLGASRGDVRGLAHATRRVARHIADLALHRRGQQLVNGTALVGRLLRSALDLGVTIGTGTPVTGLLRDGDRVIGVETRYGRVTASRGVVLAAGGFPHDRARRGAHFPTGAEHHTLAPSTADGAGISLGESVGGRLRTDLASPAAWCPVSLVPYRNGRTGVFPHIMDRAKPGSIGVLRSGKRFVNEANGYHDYVSAMIAATPAGEQAEAWQIADTRFVRRYPLGMAKPRPVPLWPYLRSGYLKRGRTLAELARACGIDPAGLESTVTAFNEAARRGEDPAFGRGSTPFNRSGGDPAGGSPNPSLAPLEQGPFYAVRVVPGSFGTFAGLGTDARSRVLDAEGEPVPGLYAAGCDQASVMGGHYPAGGINLGPAMTFGWIAARDLAGIPAAVAE</sequence>
<evidence type="ECO:0000256" key="3">
    <source>
        <dbReference type="ARBA" id="ARBA00022827"/>
    </source>
</evidence>
<feature type="domain" description="FAD-dependent oxidoreductase 2 FAD-binding" evidence="6">
    <location>
        <begin position="14"/>
        <end position="548"/>
    </location>
</feature>
<dbReference type="InterPro" id="IPR003953">
    <property type="entry name" value="FAD-dep_OxRdtase_2_FAD-bd"/>
</dbReference>